<dbReference type="GO" id="GO:0000155">
    <property type="term" value="F:phosphorelay sensor kinase activity"/>
    <property type="evidence" value="ECO:0007669"/>
    <property type="project" value="InterPro"/>
</dbReference>
<dbReference type="GO" id="GO:0006935">
    <property type="term" value="P:chemotaxis"/>
    <property type="evidence" value="ECO:0007669"/>
    <property type="project" value="InterPro"/>
</dbReference>
<sequence length="1266" mass="141726">MSLNPDIRDQAYRFFIEEAQELLQVLETGLLNLREDHSTPRVHELMRAAHSIKGGAASIELDAIKTLAHRLEDFFKALYSEKVNFDPELENLLLQAYDCLKNPLVEQMEMGSFDAEFALVTAEPIFAQLETLLGDALQESDNYIPSANDLGVDIVASIFEVDVAQSLTHLYEVLTNPDNYDVIGELNAQIDLLNGFAELFNLSGFAEILQAATTALNLYPELKLDILQLTIADCQQAREQVLAGDRKRGGEPSPTLLALTESNVHNNFVSEDLFQSTITPQNELSTTNDFSFENLFDEIVDQPNTVGETISENLTDNFSVNQEVILDSAIDSHNSLLDDVFGSVEVQTETDLGFTQNLETNPSLDDVFGSVEVQTETDLGLPQNVENNPSLDDVFGAVDLTNNEQEKPQSSQVNELPPQNLEAAIESIEQIFEHLPSLEEDTTSLLPTTKQNQPLKVQSKPVQVSTNQPVVPTHLTVRVGLDRLERMNNLIGELVINRNSLSLQNEQLQDNLQVLVRKFFRFQDTTIKLRDLSDRLLIESERYNLAHPQINSRQVGEATDFDSLEMDSYGHLHSLLQGILEEMLQLEESVEDITLFAKQSNQTIEQQRQMLSQMRDELMWARMLPLEQILQRFPRTLRDLSNQYGKPVNLSMTGTGVLVDKAVLEKLYDPLLHLLRNAFDHGIETPEIRQQQGKSEQGQIEIHAYYQGNQTVIEVKDDGQGLNLTKIANKAVKQGLLSTEEATHARKQELFNLIFESGFSTADRVSEISGRGVGMNVVRSQILALKGTIEVNSVPGKGTTFTLRLPLTLTIAKLLVVSLGSTAFALPSDNIEEIIIPTEEQIKVSSRKRFFLLKQQLIPIYSLKEVLHYNCILPPVNLRSKAFETVAAPKDWGLPLLLLRQGQQLFALEIDSLITEQELVIKPFGKVLTPPSYIYGCTIMGDGTLIPVINGNVLIDRIQGNDTTRTTTPLFSNISVASEELTETTAELDHSILSTESTNILPATSKTIQSPTIMIVDDSTALRRTMALSLEKSGYRVVQAKDGREALEQYRKNSAIALIVCDIEMPNMNGFEFLGVRRRDSELSNIPIVMLTSRSGVKHRSLAMQLGANAYFTKPYIEQEFLVELKKILNPSVQKTIAIPKTLPTQTILVIDDSSALRKTMALSLEKKGYRVLQARDGQEGLEQLKQNPQVNLVICDVEMPNMNGFEFLTARRQEVKLAKIPVAMLTSRTNEKHRNLAQQLGAIAYFTKPYVEEEFFPAILNLIRN</sequence>
<dbReference type="EMBL" id="CP003653">
    <property type="protein sequence ID" value="AFZ37885.1"/>
    <property type="molecule type" value="Genomic_DNA"/>
</dbReference>
<dbReference type="eggNOG" id="COG0745">
    <property type="taxonomic scope" value="Bacteria"/>
</dbReference>
<dbReference type="SUPFAM" id="SSF50341">
    <property type="entry name" value="CheW-like"/>
    <property type="match status" value="1"/>
</dbReference>
<evidence type="ECO:0000256" key="6">
    <source>
        <dbReference type="ARBA" id="ARBA00023012"/>
    </source>
</evidence>
<dbReference type="KEGG" id="scs:Sta7437_4417"/>
<evidence type="ECO:0000256" key="7">
    <source>
        <dbReference type="PROSITE-ProRule" id="PRU00110"/>
    </source>
</evidence>
<dbReference type="InterPro" id="IPR036641">
    <property type="entry name" value="HPT_dom_sf"/>
</dbReference>
<dbReference type="Gene3D" id="1.10.287.560">
    <property type="entry name" value="Histidine kinase CheA-like, homodimeric domain"/>
    <property type="match status" value="1"/>
</dbReference>
<dbReference type="OrthoDB" id="291966at2"/>
<dbReference type="Gene3D" id="3.30.565.10">
    <property type="entry name" value="Histidine kinase-like ATPase, C-terminal domain"/>
    <property type="match status" value="1"/>
</dbReference>
<gene>
    <name evidence="14" type="ordered locus">Sta7437_4417</name>
</gene>
<dbReference type="InterPro" id="IPR001789">
    <property type="entry name" value="Sig_transdc_resp-reg_receiver"/>
</dbReference>
<keyword evidence="9" id="KW-0175">Coiled coil</keyword>
<dbReference type="Gene3D" id="2.30.30.40">
    <property type="entry name" value="SH3 Domains"/>
    <property type="match status" value="1"/>
</dbReference>
<feature type="modified residue" description="4-aspartylphosphate" evidence="8">
    <location>
        <position position="1062"/>
    </location>
</feature>
<dbReference type="PANTHER" id="PTHR43395">
    <property type="entry name" value="SENSOR HISTIDINE KINASE CHEA"/>
    <property type="match status" value="1"/>
</dbReference>
<keyword evidence="4" id="KW-0808">Transferase</keyword>
<dbReference type="Pfam" id="PF01584">
    <property type="entry name" value="CheW"/>
    <property type="match status" value="1"/>
</dbReference>
<dbReference type="RefSeq" id="WP_015195539.1">
    <property type="nucleotide sequence ID" value="NC_019748.1"/>
</dbReference>
<dbReference type="Pfam" id="PF02518">
    <property type="entry name" value="HATPase_c"/>
    <property type="match status" value="1"/>
</dbReference>
<dbReference type="Proteomes" id="UP000010473">
    <property type="component" value="Chromosome"/>
</dbReference>
<dbReference type="PRINTS" id="PR00344">
    <property type="entry name" value="BCTRLSENSOR"/>
</dbReference>
<evidence type="ECO:0000259" key="11">
    <source>
        <dbReference type="PROSITE" id="PS50110"/>
    </source>
</evidence>
<organism evidence="14 15">
    <name type="scientific">Stanieria cyanosphaera (strain ATCC 29371 / PCC 7437)</name>
    <dbReference type="NCBI Taxonomy" id="111780"/>
    <lineage>
        <taxon>Bacteria</taxon>
        <taxon>Bacillati</taxon>
        <taxon>Cyanobacteriota</taxon>
        <taxon>Cyanophyceae</taxon>
        <taxon>Pleurocapsales</taxon>
        <taxon>Dermocarpellaceae</taxon>
        <taxon>Stanieria</taxon>
    </lineage>
</organism>
<dbReference type="InterPro" id="IPR036890">
    <property type="entry name" value="HATPase_C_sf"/>
</dbReference>
<dbReference type="SMART" id="SM00260">
    <property type="entry name" value="CheW"/>
    <property type="match status" value="1"/>
</dbReference>
<dbReference type="CDD" id="cd00088">
    <property type="entry name" value="HPT"/>
    <property type="match status" value="1"/>
</dbReference>
<evidence type="ECO:0000259" key="13">
    <source>
        <dbReference type="PROSITE" id="PS50894"/>
    </source>
</evidence>
<dbReference type="EC" id="2.7.13.3" evidence="2"/>
<evidence type="ECO:0000256" key="9">
    <source>
        <dbReference type="SAM" id="Coils"/>
    </source>
</evidence>
<evidence type="ECO:0000259" key="12">
    <source>
        <dbReference type="PROSITE" id="PS50851"/>
    </source>
</evidence>
<dbReference type="eggNOG" id="COG2198">
    <property type="taxonomic scope" value="Bacteria"/>
</dbReference>
<dbReference type="InterPro" id="IPR036097">
    <property type="entry name" value="HisK_dim/P_sf"/>
</dbReference>
<dbReference type="SMART" id="SM00073">
    <property type="entry name" value="HPT"/>
    <property type="match status" value="1"/>
</dbReference>
<evidence type="ECO:0000256" key="4">
    <source>
        <dbReference type="ARBA" id="ARBA00022679"/>
    </source>
</evidence>
<proteinExistence type="predicted"/>
<reference evidence="15" key="1">
    <citation type="journal article" date="2013" name="Proc. Natl. Acad. Sci. U.S.A.">
        <title>Improving the coverage of the cyanobacterial phylum using diversity-driven genome sequencing.</title>
        <authorList>
            <person name="Shih P.M."/>
            <person name="Wu D."/>
            <person name="Latifi A."/>
            <person name="Axen S.D."/>
            <person name="Fewer D.P."/>
            <person name="Talla E."/>
            <person name="Calteau A."/>
            <person name="Cai F."/>
            <person name="Tandeau de Marsac N."/>
            <person name="Rippka R."/>
            <person name="Herdman M."/>
            <person name="Sivonen K."/>
            <person name="Coursin T."/>
            <person name="Laurent T."/>
            <person name="Goodwin L."/>
            <person name="Nolan M."/>
            <person name="Davenport K.W."/>
            <person name="Han C.S."/>
            <person name="Rubin E.M."/>
            <person name="Eisen J.A."/>
            <person name="Woyke T."/>
            <person name="Gugger M."/>
            <person name="Kerfeld C.A."/>
        </authorList>
    </citation>
    <scope>NUCLEOTIDE SEQUENCE [LARGE SCALE GENOMIC DNA]</scope>
    <source>
        <strain evidence="15">ATCC 29371 / PCC 7437</strain>
    </source>
</reference>
<keyword evidence="15" id="KW-1185">Reference proteome</keyword>
<feature type="modified residue" description="4-aspartylphosphate" evidence="8">
    <location>
        <position position="1197"/>
    </location>
</feature>
<dbReference type="SUPFAM" id="SSF47226">
    <property type="entry name" value="Histidine-containing phosphotransfer domain, HPT domain"/>
    <property type="match status" value="1"/>
</dbReference>
<dbReference type="SUPFAM" id="SSF52172">
    <property type="entry name" value="CheY-like"/>
    <property type="match status" value="2"/>
</dbReference>
<dbReference type="FunFam" id="3.30.565.10:FF:000016">
    <property type="entry name" value="Chemotaxis protein CheA, putative"/>
    <property type="match status" value="1"/>
</dbReference>
<evidence type="ECO:0000259" key="10">
    <source>
        <dbReference type="PROSITE" id="PS50109"/>
    </source>
</evidence>
<dbReference type="InterPro" id="IPR002545">
    <property type="entry name" value="CheW-lke_dom"/>
</dbReference>
<feature type="domain" description="Response regulatory" evidence="11">
    <location>
        <begin position="1012"/>
        <end position="1129"/>
    </location>
</feature>
<feature type="domain" description="HPt" evidence="13">
    <location>
        <begin position="4"/>
        <end position="107"/>
    </location>
</feature>
<accession>K9XZ58</accession>
<dbReference type="InterPro" id="IPR037006">
    <property type="entry name" value="CheA-like_homodim_sf"/>
</dbReference>
<evidence type="ECO:0000256" key="5">
    <source>
        <dbReference type="ARBA" id="ARBA00022777"/>
    </source>
</evidence>
<dbReference type="Pfam" id="PF00072">
    <property type="entry name" value="Response_reg"/>
    <property type="match status" value="2"/>
</dbReference>
<dbReference type="SUPFAM" id="SSF47384">
    <property type="entry name" value="Homodimeric domain of signal transducing histidine kinase"/>
    <property type="match status" value="1"/>
</dbReference>
<dbReference type="CDD" id="cd00156">
    <property type="entry name" value="REC"/>
    <property type="match status" value="1"/>
</dbReference>
<dbReference type="CDD" id="cd16916">
    <property type="entry name" value="HATPase_CheA-like"/>
    <property type="match status" value="1"/>
</dbReference>
<keyword evidence="5 14" id="KW-0418">Kinase</keyword>
<dbReference type="HOGENOM" id="CLU_000650_2_1_3"/>
<evidence type="ECO:0000313" key="15">
    <source>
        <dbReference type="Proteomes" id="UP000010473"/>
    </source>
</evidence>
<evidence type="ECO:0000256" key="1">
    <source>
        <dbReference type="ARBA" id="ARBA00000085"/>
    </source>
</evidence>
<comment type="catalytic activity">
    <reaction evidence="1">
        <text>ATP + protein L-histidine = ADP + protein N-phospho-L-histidine.</text>
        <dbReference type="EC" id="2.7.13.3"/>
    </reaction>
</comment>
<feature type="domain" description="CheW-like" evidence="12">
    <location>
        <begin position="811"/>
        <end position="960"/>
    </location>
</feature>
<evidence type="ECO:0000256" key="2">
    <source>
        <dbReference type="ARBA" id="ARBA00012438"/>
    </source>
</evidence>
<dbReference type="InterPro" id="IPR008207">
    <property type="entry name" value="Sig_transdc_His_kin_Hpt_dom"/>
</dbReference>
<evidence type="ECO:0000256" key="8">
    <source>
        <dbReference type="PROSITE-ProRule" id="PRU00169"/>
    </source>
</evidence>
<dbReference type="Pfam" id="PF02895">
    <property type="entry name" value="H-kinase_dim"/>
    <property type="match status" value="1"/>
</dbReference>
<feature type="domain" description="Response regulatory" evidence="11">
    <location>
        <begin position="1147"/>
        <end position="1264"/>
    </location>
</feature>
<keyword evidence="6" id="KW-0902">Two-component regulatory system</keyword>
<dbReference type="PROSITE" id="PS50894">
    <property type="entry name" value="HPT"/>
    <property type="match status" value="1"/>
</dbReference>
<evidence type="ECO:0000256" key="3">
    <source>
        <dbReference type="ARBA" id="ARBA00022553"/>
    </source>
</evidence>
<dbReference type="Gene3D" id="1.20.120.160">
    <property type="entry name" value="HPT domain"/>
    <property type="match status" value="1"/>
</dbReference>
<name>K9XZ58_STAC7</name>
<dbReference type="SMART" id="SM00448">
    <property type="entry name" value="REC"/>
    <property type="match status" value="2"/>
</dbReference>
<dbReference type="eggNOG" id="COG0643">
    <property type="taxonomic scope" value="Bacteria"/>
</dbReference>
<feature type="domain" description="Histidine kinase" evidence="10">
    <location>
        <begin position="602"/>
        <end position="809"/>
    </location>
</feature>
<evidence type="ECO:0000313" key="14">
    <source>
        <dbReference type="EMBL" id="AFZ37885.1"/>
    </source>
</evidence>
<protein>
    <recommendedName>
        <fullName evidence="2">histidine kinase</fullName>
        <ecNumber evidence="2">2.7.13.3</ecNumber>
    </recommendedName>
</protein>
<dbReference type="Gene3D" id="3.40.50.2300">
    <property type="match status" value="2"/>
</dbReference>
<dbReference type="InterPro" id="IPR011006">
    <property type="entry name" value="CheY-like_superfamily"/>
</dbReference>
<dbReference type="PANTHER" id="PTHR43395:SF1">
    <property type="entry name" value="CHEMOTAXIS PROTEIN CHEA"/>
    <property type="match status" value="1"/>
</dbReference>
<dbReference type="InterPro" id="IPR004358">
    <property type="entry name" value="Sig_transdc_His_kin-like_C"/>
</dbReference>
<dbReference type="SMART" id="SM01231">
    <property type="entry name" value="H-kinase_dim"/>
    <property type="match status" value="1"/>
</dbReference>
<keyword evidence="3 8" id="KW-0597">Phosphoprotein</keyword>
<dbReference type="InterPro" id="IPR051315">
    <property type="entry name" value="Bact_Chemotaxis_CheA"/>
</dbReference>
<dbReference type="AlphaFoldDB" id="K9XZ58"/>
<dbReference type="GO" id="GO:0005737">
    <property type="term" value="C:cytoplasm"/>
    <property type="evidence" value="ECO:0007669"/>
    <property type="project" value="InterPro"/>
</dbReference>
<dbReference type="PROSITE" id="PS50110">
    <property type="entry name" value="RESPONSE_REGULATORY"/>
    <property type="match status" value="2"/>
</dbReference>
<dbReference type="PATRIC" id="fig|111780.3.peg.4574"/>
<dbReference type="InterPro" id="IPR036061">
    <property type="entry name" value="CheW-like_dom_sf"/>
</dbReference>
<dbReference type="STRING" id="111780.Sta7437_4417"/>
<dbReference type="SUPFAM" id="SSF55874">
    <property type="entry name" value="ATPase domain of HSP90 chaperone/DNA topoisomerase II/histidine kinase"/>
    <property type="match status" value="1"/>
</dbReference>
<dbReference type="InterPro" id="IPR004105">
    <property type="entry name" value="CheA-like_dim"/>
</dbReference>
<feature type="modified residue" description="Phosphohistidine" evidence="7">
    <location>
        <position position="50"/>
    </location>
</feature>
<dbReference type="PROSITE" id="PS50851">
    <property type="entry name" value="CHEW"/>
    <property type="match status" value="1"/>
</dbReference>
<feature type="coiled-coil region" evidence="9">
    <location>
        <begin position="491"/>
        <end position="518"/>
    </location>
</feature>
<dbReference type="PROSITE" id="PS50109">
    <property type="entry name" value="HIS_KIN"/>
    <property type="match status" value="1"/>
</dbReference>
<dbReference type="SMART" id="SM00387">
    <property type="entry name" value="HATPase_c"/>
    <property type="match status" value="1"/>
</dbReference>
<dbReference type="Pfam" id="PF01627">
    <property type="entry name" value="Hpt"/>
    <property type="match status" value="1"/>
</dbReference>
<dbReference type="InterPro" id="IPR003594">
    <property type="entry name" value="HATPase_dom"/>
</dbReference>
<dbReference type="InterPro" id="IPR005467">
    <property type="entry name" value="His_kinase_dom"/>
</dbReference>